<organism evidence="12 13">
    <name type="scientific">Brassica rapa subsp. trilocularis</name>
    <dbReference type="NCBI Taxonomy" id="1813537"/>
    <lineage>
        <taxon>Eukaryota</taxon>
        <taxon>Viridiplantae</taxon>
        <taxon>Streptophyta</taxon>
        <taxon>Embryophyta</taxon>
        <taxon>Tracheophyta</taxon>
        <taxon>Spermatophyta</taxon>
        <taxon>Magnoliopsida</taxon>
        <taxon>eudicotyledons</taxon>
        <taxon>Gunneridae</taxon>
        <taxon>Pentapetalae</taxon>
        <taxon>rosids</taxon>
        <taxon>malvids</taxon>
        <taxon>Brassicales</taxon>
        <taxon>Brassicaceae</taxon>
        <taxon>Brassiceae</taxon>
        <taxon>Brassica</taxon>
    </lineage>
</organism>
<reference evidence="12 13" key="1">
    <citation type="submission" date="2021-03" db="EMBL/GenBank/DDBJ databases">
        <authorList>
            <person name="King G.J."/>
            <person name="Bancroft I."/>
            <person name="Baten A."/>
            <person name="Bloomfield J."/>
            <person name="Borpatragohain P."/>
            <person name="He Z."/>
            <person name="Irish N."/>
            <person name="Irwin J."/>
            <person name="Liu K."/>
            <person name="Mauleon R.P."/>
            <person name="Moore J."/>
            <person name="Morris R."/>
            <person name="Ostergaard L."/>
            <person name="Wang B."/>
            <person name="Wells R."/>
        </authorList>
    </citation>
    <scope>NUCLEOTIDE SEQUENCE [LARGE SCALE GENOMIC DNA]</scope>
    <source>
        <strain evidence="12">R-o-18</strain>
        <tissue evidence="12">Leaf</tissue>
    </source>
</reference>
<evidence type="ECO:0000313" key="13">
    <source>
        <dbReference type="Proteomes" id="UP000823674"/>
    </source>
</evidence>
<dbReference type="PRINTS" id="PR00019">
    <property type="entry name" value="LEURICHRPT"/>
</dbReference>
<keyword evidence="7 10" id="KW-0472">Membrane</keyword>
<dbReference type="InterPro" id="IPR051502">
    <property type="entry name" value="RLP_Defense_Trigger"/>
</dbReference>
<evidence type="ECO:0000256" key="6">
    <source>
        <dbReference type="ARBA" id="ARBA00022989"/>
    </source>
</evidence>
<sequence length="1955" mass="219424">MNPIRFIGRQTGKKPIVGCIRIVSGLCSYQYMRTDFTIQRRDGDVNGVINMREIWKIQSLALRRNITNRFACSVCFLDRILKVAAIEDLYHAFCELITPSYPHSIREHQSCIEKERKGLLELKTSLLLSAGDKILASFEDSFDTWSNNTVSDCCKWERVKCNRTTRRVLGLSLHELQFIDSPLLNLSLLYPFEELKSLNLSVRWSSGFSGLVDDLEGYKSLRRLRKLEVLVLSSNVFNNSILPYLTSATSLTTLFLRGNQMDGSFPMKELKDLTNLEFLDLSRNMFNGSIPAKELADLKKLKVLDLSGICELKNLEELDLSRNKLMGEFPICLTSLTRLRVLDLSSNQMTGEVPSAISSLTSLEYLSLFDNEFHGFFSLGWLSNLTKLRVLKLYSKSKSFQVESEGSWKLEFQLYVIALRSCNLGKLPHFLLHQIELRLVDLSNNRLHGLFPSWLMENNTNLEVLILQNNSFTNFQLPISAHKLLLLDASANELSQPFPENIGWILPNVRHLNLSKNSLQGNLPSSLGNMKNMYFLDLSRNGFYGKLPRSLTLGCYSLMFLKLSYNKLSGHIFPEPANLTSLIVLTLDNNQFEGKIGDGLQNSSSISVLDLSNNYLTGVIPSWIGNFSRLYMLLISNNLLEGRIPVSLFNITDISLLDLSANRLDGDIPPHLNSYSGFLFLQDNNLSGSIPDALLDNVSILDLRNNRLSGNIPEFVNTQNINILLLRGNKLTGHIPVQLCGFSTIQLLDLSNNRLNGAIPSCFSNISFGLWKEDEAYVFGNKISFGSIFSFGGLGLYWDFFSEEDLGMYYRSNKLMLDPFIVDYTADSEIKVQFAAKRRYDFYMGGTLGYMFGLDLSQNELSGEIPGELGDLDEIRALNLSHNHLSGVIPESFSKMKDLESLDLSFNILHGHPSQLTKLSSLAVFNVSYNNLSGIIPVKGKFSTFDETSYIGNPLLCGQPSNRSCNNDTLKETPADVGEDKEDTIDIVSFCWGLFAAYVTILLGILASLSFDSSWSRTWFSIVDAFIHKVKRLSVRRVFLVQILMWVMIVMGQIHRYKSCVEKERKGLLELKTSLLLSGDNEDYIFETWSNDTVSDCCSWERVKCNRTTRRVIGLALHELSLIGLPLVINLSLLYPFEELQTLNLSKSWVEGFNASFLEGYESLRRLKNLEILVLSYNQFDSTVLPFLSSAKSLTTLFLRGNNMDGPFPAEVSILLVTYNIVVTWICELKNLQELDLSHNKLIGEFPLCLTRLTALRVLDLSSNQMSGKVPSAIGSIESLEYLSLFDNDFHGLFSLGSLANLSKLKVFKLSSISNSLQVVSEGSWKLEFQLHVIALRSCNLGKLPHFLLHQKELRLVDLSDNRLHGLFPSWLMENNTNLEVLLLQNNSFTNFQLPRSAHSLLLLDASANEFSQLFPDNIGWILPNLRHLNLSKNSLQGNLPSSLGNMRKMYFLDLSHNDLYGKLPRSLTMGCYSLMFLKLSDNKLSGNVFPEPTNLTSLQVLSLDNNQFSGRIGDGLLNSSSMSILDLSNNYLTGVIPSWIGNLYGLNTLLISNNHLEGQIPVSLIDISYLVLLDLSANRLSGDLPHRFSSDTRMLFLQDNNFSGTIPDTVLGNASILDLRNNRLSGNIPEFVSNQKIYILLLRGNNLTGSIPSQMCGLTNIQLLDLSDNRLNGSIPSCFSNISFSFPTLQHDGQEGYDNAGLIFVSSDIFGGMGLDEDFFSTEDLGKYYRSMLMLDPFTIDYMADSVIEVQFAAKLRYDSYIGLTLGFMFGLDLSLNELSGEIPAELGDLVDIRALNLSHNHLSGVLPQSFSNMEDLESLDLSFNILHGQIPSQLTKLSSLAVFNVSYNNLSGIIPQEGQLSTFDETSYFGNPLLCGQPSNRSCNNDTLKETHADVGEEEEDVIDIVSFYWSIIAAYVTILLGILASLSFDSSWSRTWFSVVDAFIHKVKSLIS</sequence>
<comment type="similarity">
    <text evidence="2">Belongs to the RLP family.</text>
</comment>
<dbReference type="SMART" id="SM00365">
    <property type="entry name" value="LRR_SD22"/>
    <property type="match status" value="11"/>
</dbReference>
<keyword evidence="5" id="KW-0677">Repeat</keyword>
<keyword evidence="3" id="KW-0433">Leucine-rich repeat</keyword>
<feature type="transmembrane region" description="Helical" evidence="10">
    <location>
        <begin position="1910"/>
        <end position="1931"/>
    </location>
</feature>
<evidence type="ECO:0000256" key="4">
    <source>
        <dbReference type="ARBA" id="ARBA00022692"/>
    </source>
</evidence>
<evidence type="ECO:0000313" key="12">
    <source>
        <dbReference type="EMBL" id="KAG5392564.1"/>
    </source>
</evidence>
<dbReference type="Pfam" id="PF00560">
    <property type="entry name" value="LRR_1"/>
    <property type="match status" value="8"/>
</dbReference>
<evidence type="ECO:0000256" key="9">
    <source>
        <dbReference type="ARBA" id="ARBA00023180"/>
    </source>
</evidence>
<dbReference type="Gene3D" id="3.80.10.10">
    <property type="entry name" value="Ribonuclease Inhibitor"/>
    <property type="match status" value="11"/>
</dbReference>
<dbReference type="InterPro" id="IPR013210">
    <property type="entry name" value="LRR_N_plant-typ"/>
</dbReference>
<name>A0ABQ7M4L9_BRACM</name>
<dbReference type="PANTHER" id="PTHR48062:SF14">
    <property type="entry name" value="LEUCINE-RICH REPEAT-CONTAINING N-TERMINAL PLANT-TYPE DOMAIN-CONTAINING PROTEIN"/>
    <property type="match status" value="1"/>
</dbReference>
<evidence type="ECO:0000256" key="10">
    <source>
        <dbReference type="SAM" id="Phobius"/>
    </source>
</evidence>
<evidence type="ECO:0000256" key="3">
    <source>
        <dbReference type="ARBA" id="ARBA00022614"/>
    </source>
</evidence>
<evidence type="ECO:0000256" key="2">
    <source>
        <dbReference type="ARBA" id="ARBA00009592"/>
    </source>
</evidence>
<comment type="subcellular location">
    <subcellularLocation>
        <location evidence="1">Cell membrane</location>
        <topology evidence="1">Single-pass type I membrane protein</topology>
    </subcellularLocation>
</comment>
<evidence type="ECO:0000256" key="8">
    <source>
        <dbReference type="ARBA" id="ARBA00023170"/>
    </source>
</evidence>
<dbReference type="SMART" id="SM00369">
    <property type="entry name" value="LRR_TYP"/>
    <property type="match status" value="17"/>
</dbReference>
<dbReference type="SUPFAM" id="SSF52058">
    <property type="entry name" value="L domain-like"/>
    <property type="match status" value="5"/>
</dbReference>
<keyword evidence="8" id="KW-0675">Receptor</keyword>
<comment type="caution">
    <text evidence="12">The sequence shown here is derived from an EMBL/GenBank/DDBJ whole genome shotgun (WGS) entry which is preliminary data.</text>
</comment>
<dbReference type="InterPro" id="IPR001611">
    <property type="entry name" value="Leu-rich_rpt"/>
</dbReference>
<feature type="domain" description="Leucine-rich repeat-containing N-terminal plant-type" evidence="11">
    <location>
        <begin position="1063"/>
        <end position="1106"/>
    </location>
</feature>
<dbReference type="Proteomes" id="UP000823674">
    <property type="component" value="Chromosome A06"/>
</dbReference>
<dbReference type="InterPro" id="IPR032675">
    <property type="entry name" value="LRR_dom_sf"/>
</dbReference>
<keyword evidence="9" id="KW-0325">Glycoprotein</keyword>
<dbReference type="Pfam" id="PF08263">
    <property type="entry name" value="LRRNT_2"/>
    <property type="match status" value="2"/>
</dbReference>
<dbReference type="EMBL" id="JADBGQ010000006">
    <property type="protein sequence ID" value="KAG5392564.1"/>
    <property type="molecule type" value="Genomic_DNA"/>
</dbReference>
<evidence type="ECO:0000259" key="11">
    <source>
        <dbReference type="Pfam" id="PF08263"/>
    </source>
</evidence>
<dbReference type="PANTHER" id="PTHR48062">
    <property type="entry name" value="RECEPTOR-LIKE PROTEIN 14"/>
    <property type="match status" value="1"/>
</dbReference>
<keyword evidence="4 10" id="KW-0812">Transmembrane</keyword>
<evidence type="ECO:0000256" key="1">
    <source>
        <dbReference type="ARBA" id="ARBA00004251"/>
    </source>
</evidence>
<feature type="transmembrane region" description="Helical" evidence="10">
    <location>
        <begin position="992"/>
        <end position="1011"/>
    </location>
</feature>
<feature type="transmembrane region" description="Helical" evidence="10">
    <location>
        <begin position="1038"/>
        <end position="1055"/>
    </location>
</feature>
<dbReference type="Pfam" id="PF13855">
    <property type="entry name" value="LRR_8"/>
    <property type="match status" value="4"/>
</dbReference>
<evidence type="ECO:0000256" key="5">
    <source>
        <dbReference type="ARBA" id="ARBA00022737"/>
    </source>
</evidence>
<keyword evidence="6 10" id="KW-1133">Transmembrane helix</keyword>
<gene>
    <name evidence="12" type="primary">A06p016060.1_BraROA</name>
    <name evidence="12" type="ORF">IGI04_022527</name>
</gene>
<protein>
    <recommendedName>
        <fullName evidence="11">Leucine-rich repeat-containing N-terminal plant-type domain-containing protein</fullName>
    </recommendedName>
</protein>
<feature type="domain" description="Leucine-rich repeat-containing N-terminal plant-type" evidence="11">
    <location>
        <begin position="114"/>
        <end position="162"/>
    </location>
</feature>
<accession>A0ABQ7M4L9</accession>
<dbReference type="InterPro" id="IPR003591">
    <property type="entry name" value="Leu-rich_rpt_typical-subtyp"/>
</dbReference>
<evidence type="ECO:0000256" key="7">
    <source>
        <dbReference type="ARBA" id="ARBA00023136"/>
    </source>
</evidence>
<proteinExistence type="inferred from homology"/>
<keyword evidence="13" id="KW-1185">Reference proteome</keyword>